<keyword evidence="1" id="KW-0863">Zinc-finger</keyword>
<dbReference type="eggNOG" id="KOG0800">
    <property type="taxonomic scope" value="Eukaryota"/>
</dbReference>
<organism evidence="4 5">
    <name type="scientific">Pyronema omphalodes (strain CBS 100304)</name>
    <name type="common">Pyronema confluens</name>
    <dbReference type="NCBI Taxonomy" id="1076935"/>
    <lineage>
        <taxon>Eukaryota</taxon>
        <taxon>Fungi</taxon>
        <taxon>Dikarya</taxon>
        <taxon>Ascomycota</taxon>
        <taxon>Pezizomycotina</taxon>
        <taxon>Pezizomycetes</taxon>
        <taxon>Pezizales</taxon>
        <taxon>Pyronemataceae</taxon>
        <taxon>Pyronema</taxon>
    </lineage>
</organism>
<dbReference type="GO" id="GO:0008270">
    <property type="term" value="F:zinc ion binding"/>
    <property type="evidence" value="ECO:0007669"/>
    <property type="project" value="UniProtKB-KW"/>
</dbReference>
<dbReference type="Gene3D" id="3.30.40.10">
    <property type="entry name" value="Zinc/RING finger domain, C3HC4 (zinc finger)"/>
    <property type="match status" value="1"/>
</dbReference>
<feature type="region of interest" description="Disordered" evidence="2">
    <location>
        <begin position="1"/>
        <end position="28"/>
    </location>
</feature>
<feature type="compositionally biased region" description="Basic and acidic residues" evidence="2">
    <location>
        <begin position="1"/>
        <end position="10"/>
    </location>
</feature>
<feature type="region of interest" description="Disordered" evidence="2">
    <location>
        <begin position="156"/>
        <end position="177"/>
    </location>
</feature>
<dbReference type="STRING" id="1076935.U4L8R3"/>
<dbReference type="InterPro" id="IPR013083">
    <property type="entry name" value="Znf_RING/FYVE/PHD"/>
</dbReference>
<sequence>MTSYYDDHNIPHPPSTSSSSQAQAPRRAPRLDLDEFFGPSSLGTSSSSFRVLANAISDLPSDTEVQRQIVAALLSDAACGKEVKGLGQEFLDTLERVPKNRLKEDDVCPVCNERFLEDQYPLVVRLPCHKDHKFDLECIAPWLKLKSTCPLDRKELGKKAAAPVVEDSEDEWDPQYG</sequence>
<keyword evidence="1" id="KW-0862">Zinc</keyword>
<feature type="compositionally biased region" description="Acidic residues" evidence="2">
    <location>
        <begin position="166"/>
        <end position="177"/>
    </location>
</feature>
<keyword evidence="5" id="KW-1185">Reference proteome</keyword>
<feature type="compositionally biased region" description="Low complexity" evidence="2">
    <location>
        <begin position="15"/>
        <end position="26"/>
    </location>
</feature>
<evidence type="ECO:0000313" key="4">
    <source>
        <dbReference type="EMBL" id="CCX06504.1"/>
    </source>
</evidence>
<dbReference type="GO" id="GO:0006511">
    <property type="term" value="P:ubiquitin-dependent protein catabolic process"/>
    <property type="evidence" value="ECO:0007669"/>
    <property type="project" value="TreeGrafter"/>
</dbReference>
<dbReference type="GO" id="GO:0061630">
    <property type="term" value="F:ubiquitin protein ligase activity"/>
    <property type="evidence" value="ECO:0007669"/>
    <property type="project" value="TreeGrafter"/>
</dbReference>
<evidence type="ECO:0000256" key="2">
    <source>
        <dbReference type="SAM" id="MobiDB-lite"/>
    </source>
</evidence>
<dbReference type="InterPro" id="IPR051826">
    <property type="entry name" value="E3_ubiquitin-ligase_domain"/>
</dbReference>
<dbReference type="SUPFAM" id="SSF57850">
    <property type="entry name" value="RING/U-box"/>
    <property type="match status" value="1"/>
</dbReference>
<dbReference type="EMBL" id="HF935291">
    <property type="protein sequence ID" value="CCX06504.1"/>
    <property type="molecule type" value="Genomic_DNA"/>
</dbReference>
<name>U4L8R3_PYROM</name>
<dbReference type="OrthoDB" id="8062037at2759"/>
<keyword evidence="1" id="KW-0479">Metal-binding</keyword>
<dbReference type="PROSITE" id="PS50089">
    <property type="entry name" value="ZF_RING_2"/>
    <property type="match status" value="1"/>
</dbReference>
<protein>
    <submittedName>
        <fullName evidence="4">Similar to Uncharacterized RING finger protein YBR062C acc. no. P38239</fullName>
    </submittedName>
</protein>
<gene>
    <name evidence="4" type="ORF">PCON_06091</name>
</gene>
<dbReference type="Pfam" id="PF13639">
    <property type="entry name" value="zf-RING_2"/>
    <property type="match status" value="1"/>
</dbReference>
<dbReference type="InterPro" id="IPR001841">
    <property type="entry name" value="Znf_RING"/>
</dbReference>
<dbReference type="Proteomes" id="UP000018144">
    <property type="component" value="Unassembled WGS sequence"/>
</dbReference>
<evidence type="ECO:0000256" key="1">
    <source>
        <dbReference type="PROSITE-ProRule" id="PRU00175"/>
    </source>
</evidence>
<proteinExistence type="predicted"/>
<accession>U4L8R3</accession>
<dbReference type="GO" id="GO:0005737">
    <property type="term" value="C:cytoplasm"/>
    <property type="evidence" value="ECO:0007669"/>
    <property type="project" value="TreeGrafter"/>
</dbReference>
<evidence type="ECO:0000313" key="5">
    <source>
        <dbReference type="Proteomes" id="UP000018144"/>
    </source>
</evidence>
<feature type="domain" description="RING-type" evidence="3">
    <location>
        <begin position="108"/>
        <end position="153"/>
    </location>
</feature>
<dbReference type="PANTHER" id="PTHR22765">
    <property type="entry name" value="RING FINGER AND PROTEASE ASSOCIATED DOMAIN-CONTAINING"/>
    <property type="match status" value="1"/>
</dbReference>
<dbReference type="AlphaFoldDB" id="U4L8R3"/>
<dbReference type="PANTHER" id="PTHR22765:SF416">
    <property type="entry name" value="E3 UBIQUITIN-PROTEIN LIGASE GODZILLA"/>
    <property type="match status" value="1"/>
</dbReference>
<dbReference type="OMA" id="DWDDNYG"/>
<evidence type="ECO:0000259" key="3">
    <source>
        <dbReference type="PROSITE" id="PS50089"/>
    </source>
</evidence>
<reference evidence="4 5" key="1">
    <citation type="journal article" date="2013" name="PLoS Genet.">
        <title>The genome and development-dependent transcriptomes of Pyronema confluens: a window into fungal evolution.</title>
        <authorList>
            <person name="Traeger S."/>
            <person name="Altegoer F."/>
            <person name="Freitag M."/>
            <person name="Gabaldon T."/>
            <person name="Kempken F."/>
            <person name="Kumar A."/>
            <person name="Marcet-Houben M."/>
            <person name="Poggeler S."/>
            <person name="Stajich J.E."/>
            <person name="Nowrousian M."/>
        </authorList>
    </citation>
    <scope>NUCLEOTIDE SEQUENCE [LARGE SCALE GENOMIC DNA]</scope>
    <source>
        <strain evidence="5">CBS 100304</strain>
        <tissue evidence="4">Vegetative mycelium</tissue>
    </source>
</reference>